<proteinExistence type="predicted"/>
<dbReference type="OrthoDB" id="2353056at2"/>
<evidence type="ECO:0000313" key="2">
    <source>
        <dbReference type="Proteomes" id="UP000281813"/>
    </source>
</evidence>
<reference evidence="1 2" key="1">
    <citation type="journal article" date="2015" name="Antonie Van Leeuwenhoek">
        <title>Oceanobacillus bengalensis sp. nov., a bacterium isolated from seawater of the Bay of Bengal.</title>
        <authorList>
            <person name="Yongchang O."/>
            <person name="Xiang W."/>
            <person name="Wang G."/>
        </authorList>
    </citation>
    <scope>NUCLEOTIDE SEQUENCE [LARGE SCALE GENOMIC DNA]</scope>
    <source>
        <strain evidence="1 2">MCCC 1K00260</strain>
    </source>
</reference>
<keyword evidence="2" id="KW-1185">Reference proteome</keyword>
<sequence length="124" mass="14322">MVLKYLNNHAETSENHRDDTLQTKYYKTSKDKALLALENYFKNNTDFEITSISNERGEMSVITKRGKKAFIVITVIMVRPFQTAIDFSVTAESAFPFDFGFSTKLIQKLYNQMSKELPLISNNH</sequence>
<comment type="caution">
    <text evidence="1">The sequence shown here is derived from an EMBL/GenBank/DDBJ whole genome shotgun (WGS) entry which is preliminary data.</text>
</comment>
<dbReference type="Proteomes" id="UP000281813">
    <property type="component" value="Unassembled WGS sequence"/>
</dbReference>
<dbReference type="EMBL" id="RBZO01000019">
    <property type="protein sequence ID" value="RKQ14678.1"/>
    <property type="molecule type" value="Genomic_DNA"/>
</dbReference>
<accession>A0A494YWS8</accession>
<evidence type="ECO:0000313" key="1">
    <source>
        <dbReference type="EMBL" id="RKQ14678.1"/>
    </source>
</evidence>
<organism evidence="1 2">
    <name type="scientific">Oceanobacillus bengalensis</name>
    <dbReference type="NCBI Taxonomy" id="1435466"/>
    <lineage>
        <taxon>Bacteria</taxon>
        <taxon>Bacillati</taxon>
        <taxon>Bacillota</taxon>
        <taxon>Bacilli</taxon>
        <taxon>Bacillales</taxon>
        <taxon>Bacillaceae</taxon>
        <taxon>Oceanobacillus</taxon>
    </lineage>
</organism>
<name>A0A494YWS8_9BACI</name>
<protein>
    <submittedName>
        <fullName evidence="1">Cytosolic protein</fullName>
    </submittedName>
</protein>
<gene>
    <name evidence="1" type="ORF">D8M05_12580</name>
</gene>
<dbReference type="AlphaFoldDB" id="A0A494YWS8"/>